<feature type="chain" id="PRO_5045876277" description="Transporter" evidence="1">
    <location>
        <begin position="24"/>
        <end position="112"/>
    </location>
</feature>
<protein>
    <recommendedName>
        <fullName evidence="4">Transporter</fullName>
    </recommendedName>
</protein>
<sequence>MSRLPLAAALAITISAASQPAFAFGPGGFGRDLIYTSAIGHLPEEPLTTSAGFVRPNVPFALRAPVQVESRVPELRAYSQQLTIVVSFVFDSVLSQAAQTIGTAEALGSFLR</sequence>
<evidence type="ECO:0000313" key="2">
    <source>
        <dbReference type="EMBL" id="MBW9056297.1"/>
    </source>
</evidence>
<comment type="caution">
    <text evidence="2">The sequence shown here is derived from an EMBL/GenBank/DDBJ whole genome shotgun (WGS) entry which is preliminary data.</text>
</comment>
<evidence type="ECO:0000256" key="1">
    <source>
        <dbReference type="SAM" id="SignalP"/>
    </source>
</evidence>
<organism evidence="2 3">
    <name type="scientific">Rhizobium mesosinicum</name>
    <dbReference type="NCBI Taxonomy" id="335017"/>
    <lineage>
        <taxon>Bacteria</taxon>
        <taxon>Pseudomonadati</taxon>
        <taxon>Pseudomonadota</taxon>
        <taxon>Alphaproteobacteria</taxon>
        <taxon>Hyphomicrobiales</taxon>
        <taxon>Rhizobiaceae</taxon>
        <taxon>Rhizobium/Agrobacterium group</taxon>
        <taxon>Rhizobium</taxon>
    </lineage>
</organism>
<feature type="signal peptide" evidence="1">
    <location>
        <begin position="1"/>
        <end position="23"/>
    </location>
</feature>
<dbReference type="Proteomes" id="UP000717752">
    <property type="component" value="Unassembled WGS sequence"/>
</dbReference>
<accession>A0ABS7H2D1</accession>
<keyword evidence="3" id="KW-1185">Reference proteome</keyword>
<proteinExistence type="predicted"/>
<gene>
    <name evidence="2" type="ORF">JNB85_28190</name>
</gene>
<dbReference type="RefSeq" id="WP_220337707.1">
    <property type="nucleotide sequence ID" value="NZ_JAEUAK010000016.1"/>
</dbReference>
<evidence type="ECO:0008006" key="4">
    <source>
        <dbReference type="Google" id="ProtNLM"/>
    </source>
</evidence>
<dbReference type="EMBL" id="JAEUAK010000016">
    <property type="protein sequence ID" value="MBW9056297.1"/>
    <property type="molecule type" value="Genomic_DNA"/>
</dbReference>
<evidence type="ECO:0000313" key="3">
    <source>
        <dbReference type="Proteomes" id="UP000717752"/>
    </source>
</evidence>
<name>A0ABS7H2D1_9HYPH</name>
<keyword evidence="1" id="KW-0732">Signal</keyword>
<reference evidence="2 3" key="1">
    <citation type="journal article" date="2021" name="MBio">
        <title>Poor Competitiveness of Bradyrhizobium in Pigeon Pea Root Colonization in Indian Soils.</title>
        <authorList>
            <person name="Chalasani D."/>
            <person name="Basu A."/>
            <person name="Pullabhotla S.V.S.R.N."/>
            <person name="Jorrin B."/>
            <person name="Neal A.L."/>
            <person name="Poole P.S."/>
            <person name="Podile A.R."/>
            <person name="Tkacz A."/>
        </authorList>
    </citation>
    <scope>NUCLEOTIDE SEQUENCE [LARGE SCALE GENOMIC DNA]</scope>
    <source>
        <strain evidence="2 3">HU56</strain>
    </source>
</reference>